<keyword evidence="13" id="KW-1185">Reference proteome</keyword>
<organism evidence="12 13">
    <name type="scientific">Mikania micrantha</name>
    <name type="common">bitter vine</name>
    <dbReference type="NCBI Taxonomy" id="192012"/>
    <lineage>
        <taxon>Eukaryota</taxon>
        <taxon>Viridiplantae</taxon>
        <taxon>Streptophyta</taxon>
        <taxon>Embryophyta</taxon>
        <taxon>Tracheophyta</taxon>
        <taxon>Spermatophyta</taxon>
        <taxon>Magnoliopsida</taxon>
        <taxon>eudicotyledons</taxon>
        <taxon>Gunneridae</taxon>
        <taxon>Pentapetalae</taxon>
        <taxon>asterids</taxon>
        <taxon>campanulids</taxon>
        <taxon>Asterales</taxon>
        <taxon>Asteraceae</taxon>
        <taxon>Asteroideae</taxon>
        <taxon>Heliantheae alliance</taxon>
        <taxon>Eupatorieae</taxon>
        <taxon>Mikania</taxon>
    </lineage>
</organism>
<comment type="subcellular location">
    <subcellularLocation>
        <location evidence="1">Plastid</location>
    </subcellularLocation>
</comment>
<dbReference type="AlphaFoldDB" id="A0A5N6N3G4"/>
<dbReference type="InterPro" id="IPR036823">
    <property type="entry name" value="Ribosomal_uS7_dom_sf"/>
</dbReference>
<evidence type="ECO:0000256" key="10">
    <source>
        <dbReference type="SAM" id="MobiDB-lite"/>
    </source>
</evidence>
<dbReference type="PIRSF" id="PIRSF002122">
    <property type="entry name" value="RPS7p_RPS7a_RPS5e_RPS7o"/>
    <property type="match status" value="1"/>
</dbReference>
<keyword evidence="5 9" id="KW-0694">RNA-binding</keyword>
<comment type="similarity">
    <text evidence="2 8">Belongs to the universal ribosomal protein uS7 family.</text>
</comment>
<feature type="domain" description="Small ribosomal subunit protein uS7" evidence="11">
    <location>
        <begin position="2"/>
        <end position="149"/>
    </location>
</feature>
<dbReference type="GO" id="GO:0006412">
    <property type="term" value="P:translation"/>
    <property type="evidence" value="ECO:0007669"/>
    <property type="project" value="InterPro"/>
</dbReference>
<dbReference type="InterPro" id="IPR000235">
    <property type="entry name" value="Ribosomal_uS7"/>
</dbReference>
<dbReference type="FunFam" id="1.10.455.10:FF:000001">
    <property type="entry name" value="30S ribosomal protein S7"/>
    <property type="match status" value="1"/>
</dbReference>
<dbReference type="EMBL" id="SZYD01000014">
    <property type="protein sequence ID" value="KAD4180222.1"/>
    <property type="molecule type" value="Genomic_DNA"/>
</dbReference>
<reference evidence="12 13" key="1">
    <citation type="submission" date="2019-05" db="EMBL/GenBank/DDBJ databases">
        <title>Mikania micrantha, genome provides insights into the molecular mechanism of rapid growth.</title>
        <authorList>
            <person name="Liu B."/>
        </authorList>
    </citation>
    <scope>NUCLEOTIDE SEQUENCE [LARGE SCALE GENOMIC DNA]</scope>
    <source>
        <strain evidence="12">NLD-2019</strain>
        <tissue evidence="12">Leaf</tissue>
    </source>
</reference>
<dbReference type="GO" id="GO:0019843">
    <property type="term" value="F:rRNA binding"/>
    <property type="evidence" value="ECO:0007669"/>
    <property type="project" value="UniProtKB-KW"/>
</dbReference>
<dbReference type="GO" id="GO:0003735">
    <property type="term" value="F:structural constituent of ribosome"/>
    <property type="evidence" value="ECO:0007669"/>
    <property type="project" value="InterPro"/>
</dbReference>
<dbReference type="OrthoDB" id="35139at2759"/>
<proteinExistence type="inferred from homology"/>
<evidence type="ECO:0000256" key="4">
    <source>
        <dbReference type="ARBA" id="ARBA00022730"/>
    </source>
</evidence>
<dbReference type="Pfam" id="PF00177">
    <property type="entry name" value="Ribosomal_S7"/>
    <property type="match status" value="1"/>
</dbReference>
<comment type="caution">
    <text evidence="12">The sequence shown here is derived from an EMBL/GenBank/DDBJ whole genome shotgun (WGS) entry which is preliminary data.</text>
</comment>
<gene>
    <name evidence="12" type="ORF">E3N88_28813</name>
</gene>
<dbReference type="HAMAP" id="MF_00480_B">
    <property type="entry name" value="Ribosomal_uS7_B"/>
    <property type="match status" value="1"/>
</dbReference>
<sequence>MSRRGTAEEKTAKSDPIYRNRLVNMLVNRILKHGKKSLAYQIIYRAVKKIQQKTETNPLSVLRQAIHGVTPGIAVKARRVGGSTHQVPIEIGSTQGKALAIRWLLAASRKRPGRNMAFKLSSELVDAAKGSGDAIRKREETHRMAEANRAFAHFRGLLRLPPKLRRKGPKPIPGNSEAS</sequence>
<evidence type="ECO:0000256" key="9">
    <source>
        <dbReference type="RuleBase" id="RU003620"/>
    </source>
</evidence>
<dbReference type="GO" id="GO:0009536">
    <property type="term" value="C:plastid"/>
    <property type="evidence" value="ECO:0007669"/>
    <property type="project" value="UniProtKB-SubCell"/>
</dbReference>
<dbReference type="CDD" id="cd14871">
    <property type="entry name" value="uS7_Chloroplast"/>
    <property type="match status" value="1"/>
</dbReference>
<dbReference type="InterPro" id="IPR020606">
    <property type="entry name" value="Ribosomal_uS7_CS"/>
</dbReference>
<feature type="region of interest" description="Disordered" evidence="10">
    <location>
        <begin position="160"/>
        <end position="179"/>
    </location>
</feature>
<dbReference type="GO" id="GO:0015935">
    <property type="term" value="C:small ribosomal subunit"/>
    <property type="evidence" value="ECO:0007669"/>
    <property type="project" value="InterPro"/>
</dbReference>
<evidence type="ECO:0000256" key="1">
    <source>
        <dbReference type="ARBA" id="ARBA00004474"/>
    </source>
</evidence>
<dbReference type="InterPro" id="IPR005717">
    <property type="entry name" value="Ribosomal_uS7_bac/org-type"/>
</dbReference>
<evidence type="ECO:0000256" key="8">
    <source>
        <dbReference type="RuleBase" id="RU003619"/>
    </source>
</evidence>
<dbReference type="PROSITE" id="PS00052">
    <property type="entry name" value="RIBOSOMAL_S7"/>
    <property type="match status" value="1"/>
</dbReference>
<dbReference type="PANTHER" id="PTHR11205">
    <property type="entry name" value="RIBOSOMAL PROTEIN S7"/>
    <property type="match status" value="1"/>
</dbReference>
<dbReference type="Proteomes" id="UP000326396">
    <property type="component" value="Linkage Group LG4"/>
</dbReference>
<keyword evidence="7 8" id="KW-0687">Ribonucleoprotein</keyword>
<evidence type="ECO:0000256" key="3">
    <source>
        <dbReference type="ARBA" id="ARBA00022640"/>
    </source>
</evidence>
<dbReference type="Gene3D" id="1.10.455.10">
    <property type="entry name" value="Ribosomal protein S7 domain"/>
    <property type="match status" value="1"/>
</dbReference>
<keyword evidence="3" id="KW-0934">Plastid</keyword>
<keyword evidence="6 8" id="KW-0689">Ribosomal protein</keyword>
<evidence type="ECO:0000313" key="12">
    <source>
        <dbReference type="EMBL" id="KAD4180222.1"/>
    </source>
</evidence>
<evidence type="ECO:0000256" key="5">
    <source>
        <dbReference type="ARBA" id="ARBA00022884"/>
    </source>
</evidence>
<protein>
    <recommendedName>
        <fullName evidence="9">Ribosomal protein S7</fullName>
    </recommendedName>
</protein>
<evidence type="ECO:0000256" key="7">
    <source>
        <dbReference type="ARBA" id="ARBA00023274"/>
    </source>
</evidence>
<evidence type="ECO:0000256" key="2">
    <source>
        <dbReference type="ARBA" id="ARBA00007151"/>
    </source>
</evidence>
<keyword evidence="4 9" id="KW-0699">rRNA-binding</keyword>
<dbReference type="InterPro" id="IPR023798">
    <property type="entry name" value="Ribosomal_uS7_dom"/>
</dbReference>
<evidence type="ECO:0000259" key="11">
    <source>
        <dbReference type="Pfam" id="PF00177"/>
    </source>
</evidence>
<evidence type="ECO:0000256" key="6">
    <source>
        <dbReference type="ARBA" id="ARBA00022980"/>
    </source>
</evidence>
<name>A0A5N6N3G4_9ASTR</name>
<dbReference type="SUPFAM" id="SSF47973">
    <property type="entry name" value="Ribosomal protein S7"/>
    <property type="match status" value="1"/>
</dbReference>
<dbReference type="NCBIfam" id="TIGR01029">
    <property type="entry name" value="rpsG_bact"/>
    <property type="match status" value="1"/>
</dbReference>
<accession>A0A5N6N3G4</accession>
<evidence type="ECO:0000313" key="13">
    <source>
        <dbReference type="Proteomes" id="UP000326396"/>
    </source>
</evidence>